<dbReference type="RefSeq" id="WP_063725867.1">
    <property type="nucleotide sequence ID" value="NZ_KK073874.1"/>
</dbReference>
<dbReference type="Proteomes" id="UP000021053">
    <property type="component" value="Unassembled WGS sequence"/>
</dbReference>
<protein>
    <submittedName>
        <fullName evidence="1">Uncharacterized protein</fullName>
    </submittedName>
</protein>
<gene>
    <name evidence="1" type="ORF">CryarDRAFT_0952</name>
</gene>
<dbReference type="PATRIC" id="fig|927661.3.peg.936"/>
<dbReference type="EMBL" id="JFBT01000001">
    <property type="protein sequence ID" value="EXG79900.1"/>
    <property type="molecule type" value="Genomic_DNA"/>
</dbReference>
<dbReference type="HOGENOM" id="CLU_896632_0_0_11"/>
<name>A0A010YHZ1_9ACTN</name>
<dbReference type="InterPro" id="IPR049749">
    <property type="entry name" value="SCO2521-like"/>
</dbReference>
<proteinExistence type="predicted"/>
<dbReference type="AlphaFoldDB" id="A0A010YHZ1"/>
<keyword evidence="2" id="KW-1185">Reference proteome</keyword>
<dbReference type="NCBIfam" id="NF040565">
    <property type="entry name" value="SCO2521_fam"/>
    <property type="match status" value="1"/>
</dbReference>
<organism evidence="1 2">
    <name type="scientific">Cryptosporangium arvum DSM 44712</name>
    <dbReference type="NCBI Taxonomy" id="927661"/>
    <lineage>
        <taxon>Bacteria</taxon>
        <taxon>Bacillati</taxon>
        <taxon>Actinomycetota</taxon>
        <taxon>Actinomycetes</taxon>
        <taxon>Cryptosporangiales</taxon>
        <taxon>Cryptosporangiaceae</taxon>
        <taxon>Cryptosporangium</taxon>
    </lineage>
</organism>
<accession>A0A010YHZ1</accession>
<sequence length="307" mass="33194">MFGEVHTELLWHSASVSNASAKRILSFRLGDDIRSSTRPTSFAISPDLYDGLDCRIGGGARHRAVGTAASFASITGGQIAQAVTMTSIVHGENNRRMPWSYYLSRPGQVETIGSEPDWENLAGGWVSADKAGPNLGAISDRLLDTVQMSPQLSGTAAVRRTGRARLRWSYARSSEPVRLTYSLESEDLRVLRLTGGDLRPRAVADFAADLALHDWLLTALVEAIDRSGLEAGGGPATVQRLRPVIVHLLHHWMPAARLDVEGTELWRGLDAAAGLSRQWESLVARVRDQLALSTIGLLGSVALPENA</sequence>
<evidence type="ECO:0000313" key="2">
    <source>
        <dbReference type="Proteomes" id="UP000021053"/>
    </source>
</evidence>
<reference evidence="1 2" key="1">
    <citation type="submission" date="2013-07" db="EMBL/GenBank/DDBJ databases">
        <authorList>
            <consortium name="DOE Joint Genome Institute"/>
            <person name="Eisen J."/>
            <person name="Huntemann M."/>
            <person name="Han J."/>
            <person name="Chen A."/>
            <person name="Kyrpides N."/>
            <person name="Mavromatis K."/>
            <person name="Markowitz V."/>
            <person name="Palaniappan K."/>
            <person name="Ivanova N."/>
            <person name="Schaumberg A."/>
            <person name="Pati A."/>
            <person name="Liolios K."/>
            <person name="Nordberg H.P."/>
            <person name="Cantor M.N."/>
            <person name="Hua S.X."/>
            <person name="Woyke T."/>
        </authorList>
    </citation>
    <scope>NUCLEOTIDE SEQUENCE [LARGE SCALE GENOMIC DNA]</scope>
    <source>
        <strain evidence="1 2">DSM 44712</strain>
    </source>
</reference>
<comment type="caution">
    <text evidence="1">The sequence shown here is derived from an EMBL/GenBank/DDBJ whole genome shotgun (WGS) entry which is preliminary data.</text>
</comment>
<evidence type="ECO:0000313" key="1">
    <source>
        <dbReference type="EMBL" id="EXG79900.1"/>
    </source>
</evidence>